<evidence type="ECO:0008006" key="2">
    <source>
        <dbReference type="Google" id="ProtNLM"/>
    </source>
</evidence>
<organism evidence="1">
    <name type="scientific">Staphylococcus xylosus</name>
    <dbReference type="NCBI Taxonomy" id="1288"/>
    <lineage>
        <taxon>Bacteria</taxon>
        <taxon>Bacillati</taxon>
        <taxon>Bacillota</taxon>
        <taxon>Bacilli</taxon>
        <taxon>Bacillales</taxon>
        <taxon>Staphylococcaceae</taxon>
        <taxon>Staphylococcus</taxon>
    </lineage>
</organism>
<dbReference type="Gene3D" id="3.30.110.190">
    <property type="match status" value="1"/>
</dbReference>
<dbReference type="Pfam" id="PF14337">
    <property type="entry name" value="Abi_alpha"/>
    <property type="match status" value="1"/>
</dbReference>
<accession>A0A077RD97</accession>
<dbReference type="EMBL" id="HG796218">
    <property type="protein sequence ID" value="CDL65106.1"/>
    <property type="molecule type" value="Genomic_DNA"/>
</dbReference>
<proteinExistence type="predicted"/>
<sequence>MDPIFGKGLDKVIEGASEGPIKTLNLTWDLIFGSYHTWINKIQHKREIDLNEFKKNIESNLNDIPDENLKEPNISLLGPAIEASKFYIDEKVIRNLFSNLISSSMDNRKNEDIHHSFVEIIKQMSGDDAILFEHLSKKEVIPAVTYKAVRNSKGDSITLSDVVIKDSPLSYRDTEMSLVNLKRVGLININIGINSFTNEKLYEPFNEPVMINAFIERFYNKEQERYSKLFKQIETFGFSFLAKDNNLSIDQIYNLCKPSSIEFSKGTIHITTFGQAFVNCCIN</sequence>
<evidence type="ECO:0000313" key="1">
    <source>
        <dbReference type="EMBL" id="CDL65106.1"/>
    </source>
</evidence>
<dbReference type="AlphaFoldDB" id="A0A077RD97"/>
<reference evidence="1" key="1">
    <citation type="journal article" date="2014" name="Antimicrob. Agents Chemother.">
        <title>The Novel Macrolide-Lincosamide-Streptogramin B Resistance Gene erm(44) Is Associated with a Prophage in Staphylococcus xylosus.</title>
        <authorList>
            <person name="Wipf J.R."/>
            <person name="Schwendener S."/>
            <person name="Perreten V."/>
        </authorList>
    </citation>
    <scope>NUCLEOTIDE SEQUENCE</scope>
    <source>
        <strain evidence="1">JW4341</strain>
    </source>
</reference>
<dbReference type="InterPro" id="IPR025506">
    <property type="entry name" value="Abi_alpha"/>
</dbReference>
<name>A0A077RD97_STAXY</name>
<protein>
    <recommendedName>
        <fullName evidence="2">DUF4393 domain-containing protein</fullName>
    </recommendedName>
</protein>